<protein>
    <submittedName>
        <fullName evidence="7">Uncharacterized protein</fullName>
    </submittedName>
</protein>
<keyword evidence="3" id="KW-1133">Transmembrane helix</keyword>
<dbReference type="InParanoid" id="A0A455B4J3"/>
<dbReference type="KEGG" id="pcad:114485977"/>
<feature type="region of interest" description="Disordered" evidence="5">
    <location>
        <begin position="42"/>
        <end position="71"/>
    </location>
</feature>
<dbReference type="GO" id="GO:0016020">
    <property type="term" value="C:membrane"/>
    <property type="evidence" value="ECO:0007669"/>
    <property type="project" value="UniProtKB-SubCell"/>
</dbReference>
<evidence type="ECO:0000313" key="6">
    <source>
        <dbReference type="Proteomes" id="UP000248484"/>
    </source>
</evidence>
<dbReference type="AlphaFoldDB" id="A0A455B4J3"/>
<organism evidence="6 7">
    <name type="scientific">Physeter macrocephalus</name>
    <name type="common">Sperm whale</name>
    <name type="synonym">Physeter catodon</name>
    <dbReference type="NCBI Taxonomy" id="9755"/>
    <lineage>
        <taxon>Eukaryota</taxon>
        <taxon>Metazoa</taxon>
        <taxon>Chordata</taxon>
        <taxon>Craniata</taxon>
        <taxon>Vertebrata</taxon>
        <taxon>Euteleostomi</taxon>
        <taxon>Mammalia</taxon>
        <taxon>Eutheria</taxon>
        <taxon>Laurasiatheria</taxon>
        <taxon>Artiodactyla</taxon>
        <taxon>Whippomorpha</taxon>
        <taxon>Cetacea</taxon>
        <taxon>Odontoceti</taxon>
        <taxon>Physeteridae</taxon>
        <taxon>Physeter</taxon>
    </lineage>
</organism>
<dbReference type="PANTHER" id="PTHR17920">
    <property type="entry name" value="TRANSMEMBRANE AND COILED-COIL DOMAIN-CONTAINING PROTEIN 4 TMCO4"/>
    <property type="match status" value="1"/>
</dbReference>
<keyword evidence="6" id="KW-1185">Reference proteome</keyword>
<accession>A0A455B4J3</accession>
<evidence type="ECO:0000256" key="2">
    <source>
        <dbReference type="ARBA" id="ARBA00022692"/>
    </source>
</evidence>
<dbReference type="RefSeq" id="XP_028343855.1">
    <property type="nucleotide sequence ID" value="XM_028488054.2"/>
</dbReference>
<evidence type="ECO:0000256" key="1">
    <source>
        <dbReference type="ARBA" id="ARBA00004141"/>
    </source>
</evidence>
<evidence type="ECO:0000256" key="3">
    <source>
        <dbReference type="ARBA" id="ARBA00022989"/>
    </source>
</evidence>
<reference evidence="7" key="1">
    <citation type="submission" date="2025-08" db="UniProtKB">
        <authorList>
            <consortium name="RefSeq"/>
        </authorList>
    </citation>
    <scope>IDENTIFICATION</scope>
    <source>
        <tissue evidence="7">Muscle</tissue>
    </source>
</reference>
<keyword evidence="2" id="KW-0812">Transmembrane</keyword>
<name>A0A455B4J3_PHYMC</name>
<sequence>MGGRVQGVVFTAAMRVEECSRAVTCLGGPHSPPRWLRAGRAAGWARPVSEGTAGPSSSKTGGGPRPRVPSHGAWWPQLPVVLSPRQTPCCLSFVSQGALDQPASPTLGTGNPPQLRAAPPATCRLWRTSSSFLIHSLDRYSSIARQASAVLCSGGTAGNKAASLALPRPGQCSPSASGCSSHHHTWVQRGPGFPQKLPSHQAPPGPGRALLRLTSTPSHSVLSFHSGDWLLSFVYRTSSVKLRVAGLQPVLLQDKRVENVDLSSVVSGHLDYARQMDVILKAVGIHTKPSWDEKGLLLAPGSPPQEEPRQAAAPSSSDKTTNQDGQTQGPTSPLGDTPKAATSLDPSQAQVPVGLDQSEGASLPAAASLAESPPVCSHGMGPNPLGCPDCASETQGSCPELD</sequence>
<evidence type="ECO:0000256" key="4">
    <source>
        <dbReference type="ARBA" id="ARBA00023136"/>
    </source>
</evidence>
<dbReference type="OrthoDB" id="277931at2759"/>
<keyword evidence="4" id="KW-0472">Membrane</keyword>
<evidence type="ECO:0000256" key="5">
    <source>
        <dbReference type="SAM" id="MobiDB-lite"/>
    </source>
</evidence>
<feature type="region of interest" description="Disordered" evidence="5">
    <location>
        <begin position="294"/>
        <end position="402"/>
    </location>
</feature>
<dbReference type="PANTHER" id="PTHR17920:SF3">
    <property type="entry name" value="TRANSMEMBRANE AND COILED-COIL DOMAIN-CONTAINING PROTEIN 4"/>
    <property type="match status" value="1"/>
</dbReference>
<feature type="compositionally biased region" description="Polar residues" evidence="5">
    <location>
        <begin position="315"/>
        <end position="331"/>
    </location>
</feature>
<feature type="compositionally biased region" description="Polar residues" evidence="5">
    <location>
        <begin position="392"/>
        <end position="402"/>
    </location>
</feature>
<feature type="compositionally biased region" description="Low complexity" evidence="5">
    <location>
        <begin position="358"/>
        <end position="374"/>
    </location>
</feature>
<comment type="subcellular location">
    <subcellularLocation>
        <location evidence="1">Membrane</location>
        <topology evidence="1">Multi-pass membrane protein</topology>
    </subcellularLocation>
</comment>
<dbReference type="Proteomes" id="UP000248484">
    <property type="component" value="Chromosome 3"/>
</dbReference>
<evidence type="ECO:0000313" key="7">
    <source>
        <dbReference type="RefSeq" id="XP_028343855.1"/>
    </source>
</evidence>
<dbReference type="GeneID" id="114485977"/>
<gene>
    <name evidence="7" type="primary">LOC114485977</name>
</gene>
<proteinExistence type="predicted"/>
<dbReference type="Pfam" id="PF05277">
    <property type="entry name" value="DUF726"/>
    <property type="match status" value="1"/>
</dbReference>
<dbReference type="InterPro" id="IPR007941">
    <property type="entry name" value="DUF726"/>
</dbReference>